<dbReference type="Proteomes" id="UP000177507">
    <property type="component" value="Unassembled WGS sequence"/>
</dbReference>
<dbReference type="SUPFAM" id="SSF52540">
    <property type="entry name" value="P-loop containing nucleoside triphosphate hydrolases"/>
    <property type="match status" value="1"/>
</dbReference>
<dbReference type="GO" id="GO:0005524">
    <property type="term" value="F:ATP binding"/>
    <property type="evidence" value="ECO:0007669"/>
    <property type="project" value="InterPro"/>
</dbReference>
<accession>A0A1F8EY31</accession>
<name>A0A1F8EY31_9BACT</name>
<dbReference type="InterPro" id="IPR004482">
    <property type="entry name" value="Mg_chelat-rel"/>
</dbReference>
<dbReference type="EMBL" id="MGJI01000009">
    <property type="protein sequence ID" value="OGN05388.1"/>
    <property type="molecule type" value="Genomic_DNA"/>
</dbReference>
<dbReference type="AlphaFoldDB" id="A0A1F8EY31"/>
<dbReference type="CDD" id="cd00009">
    <property type="entry name" value="AAA"/>
    <property type="match status" value="1"/>
</dbReference>
<reference evidence="3 4" key="1">
    <citation type="journal article" date="2016" name="Nat. Commun.">
        <title>Thousands of microbial genomes shed light on interconnected biogeochemical processes in an aquifer system.</title>
        <authorList>
            <person name="Anantharaman K."/>
            <person name="Brown C.T."/>
            <person name="Hug L.A."/>
            <person name="Sharon I."/>
            <person name="Castelle C.J."/>
            <person name="Probst A.J."/>
            <person name="Thomas B.C."/>
            <person name="Singh A."/>
            <person name="Wilkins M.J."/>
            <person name="Karaoz U."/>
            <person name="Brodie E.L."/>
            <person name="Williams K.H."/>
            <person name="Hubbard S.S."/>
            <person name="Banfield J.F."/>
        </authorList>
    </citation>
    <scope>NUCLEOTIDE SEQUENCE [LARGE SCALE GENOMIC DNA]</scope>
</reference>
<dbReference type="InterPro" id="IPR027417">
    <property type="entry name" value="P-loop_NTPase"/>
</dbReference>
<dbReference type="SUPFAM" id="SSF54211">
    <property type="entry name" value="Ribosomal protein S5 domain 2-like"/>
    <property type="match status" value="1"/>
</dbReference>
<evidence type="ECO:0000256" key="1">
    <source>
        <dbReference type="ARBA" id="ARBA00006354"/>
    </source>
</evidence>
<dbReference type="NCBIfam" id="TIGR00368">
    <property type="entry name" value="YifB family Mg chelatase-like AAA ATPase"/>
    <property type="match status" value="1"/>
</dbReference>
<evidence type="ECO:0000313" key="4">
    <source>
        <dbReference type="Proteomes" id="UP000177507"/>
    </source>
</evidence>
<dbReference type="InterPro" id="IPR020568">
    <property type="entry name" value="Ribosomal_Su5_D2-typ_SF"/>
</dbReference>
<dbReference type="InterPro" id="IPR000523">
    <property type="entry name" value="Mg_chelatse_chII-like_cat_dom"/>
</dbReference>
<dbReference type="InterPro" id="IPR045006">
    <property type="entry name" value="CHLI-like"/>
</dbReference>
<dbReference type="PANTHER" id="PTHR32039">
    <property type="entry name" value="MAGNESIUM-CHELATASE SUBUNIT CHLI"/>
    <property type="match status" value="1"/>
</dbReference>
<dbReference type="Gene3D" id="3.30.230.10">
    <property type="match status" value="1"/>
</dbReference>
<dbReference type="STRING" id="1802668.A2831_01465"/>
<dbReference type="Gene3D" id="3.40.50.300">
    <property type="entry name" value="P-loop containing nucleotide triphosphate hydrolases"/>
    <property type="match status" value="1"/>
</dbReference>
<protein>
    <submittedName>
        <fullName evidence="3">Magnesium chelatase</fullName>
    </submittedName>
</protein>
<dbReference type="PANTHER" id="PTHR32039:SF7">
    <property type="entry name" value="COMPETENCE PROTEIN COMM"/>
    <property type="match status" value="1"/>
</dbReference>
<comment type="similarity">
    <text evidence="1">Belongs to the Mg-chelatase subunits D/I family. ComM subfamily.</text>
</comment>
<dbReference type="Pfam" id="PF13335">
    <property type="entry name" value="Mg_chelatase_C"/>
    <property type="match status" value="1"/>
</dbReference>
<comment type="caution">
    <text evidence="3">The sequence shown here is derived from an EMBL/GenBank/DDBJ whole genome shotgun (WGS) entry which is preliminary data.</text>
</comment>
<dbReference type="InterPro" id="IPR014721">
    <property type="entry name" value="Ribsml_uS5_D2-typ_fold_subgr"/>
</dbReference>
<gene>
    <name evidence="3" type="ORF">A2831_01465</name>
</gene>
<sequence length="515" mass="56187">MPAFKVFSAAVIGLESFPVEVEVDSTPGLHSLSIVGLPDKSVQESKDRIESAIKNSGFIAPKKKNNRVIVNLAPADIKKEGPSYDLPIALGYLLATKQICLDNTKRLFLGELSLNGSLRKVSGILPVALMALDSGFEEFLIPIDNTVEASAVKGLRIIGISNLAELVKYLNKEITIEPTKHLDYDHCALNASESNELHEFDLYHIKGQENAKRALIIAASGGHNILMHGPPGSGKSLLAQGLSSILPNMSRDEALEVTKIYSICGLIKDLPIIKERPFRNPHHSTSAVAVVGGGTWPRPGEISLAHRGVLFLDELPEFSRDVIEALRQPMESGDVVVSRASSSVKFPARFMLVAAMNPCPCGNYGDDVKDCICSAAAIYKYQRKISGPMLDRIDIQISVPRETYSRLSGEPTGRKSSEIRTIVAKTREVQAQRFTGTKVHANSEMGPRDIKKYCELTPDAEELVKSAVVSHNLSGRGYHKILKIARTIADLSESKLIMPNHVAEAVAYRIKPETP</sequence>
<dbReference type="InterPro" id="IPR025158">
    <property type="entry name" value="Mg_chelat-rel_C"/>
</dbReference>
<dbReference type="InterPro" id="IPR003593">
    <property type="entry name" value="AAA+_ATPase"/>
</dbReference>
<proteinExistence type="inferred from homology"/>
<evidence type="ECO:0000259" key="2">
    <source>
        <dbReference type="SMART" id="SM00382"/>
    </source>
</evidence>
<organism evidence="3 4">
    <name type="scientific">Candidatus Yanofskybacteria bacterium RIFCSPHIGHO2_01_FULL_44_17</name>
    <dbReference type="NCBI Taxonomy" id="1802668"/>
    <lineage>
        <taxon>Bacteria</taxon>
        <taxon>Candidatus Yanofskyibacteriota</taxon>
    </lineage>
</organism>
<dbReference type="Pfam" id="PF13541">
    <property type="entry name" value="ChlI"/>
    <property type="match status" value="1"/>
</dbReference>
<dbReference type="SMART" id="SM00382">
    <property type="entry name" value="AAA"/>
    <property type="match status" value="1"/>
</dbReference>
<dbReference type="Pfam" id="PF01078">
    <property type="entry name" value="Mg_chelatase"/>
    <property type="match status" value="1"/>
</dbReference>
<feature type="domain" description="AAA+ ATPase" evidence="2">
    <location>
        <begin position="221"/>
        <end position="403"/>
    </location>
</feature>
<evidence type="ECO:0000313" key="3">
    <source>
        <dbReference type="EMBL" id="OGN05388.1"/>
    </source>
</evidence>